<sequence length="532" mass="60599">MASSSELNRRKTIHADLYLPLECWECVISFLIDHNPSLESLSLVSKQFLFITNRLRLSFTICHQTFPFLPILFRRFTNLTSLNLSRFCGDLNRLLHKICRFPLKLTSLNLSNQDMIPANGLRAFSKKITTLTSLTCSNMSFICSSDISLISDCFPLLEVLDLSDPDHCEFDASEPLLFTLFKLRKVNLSFHHYIDDKLIFRLFKNCKLLEEAIMLDSYGVTFDGIASALRQRPALRSLSFSNTWGQANEVYGESYITSQFIASLVSLKYLTCLDLLSSNISDELLFSIANEGLPLMRLVLQNCAGYSYSGIFYFLSKCQHCQHLDLQNAAFLTDKHVVELSLFLGDLVSINLSHCSLLTISAFFALIKSYPSLSDIKMEHTSIGKRSLESSKSLMDFTSRPQVKYLRLAHNPWLTDENIIMFASISPNLLLFDLSSCCGIEEGVAQVLRMCCNIRHLNLSRCSRVKLLEINFKVPKLEVLNLSYTNVDDETLYVISKSFRGLLQLLLEYCNNVTEMGVKHVVENCRQLRLIK</sequence>
<dbReference type="PANTHER" id="PTHR13318:SF106">
    <property type="entry name" value="F-BOX_LRR-REPEAT PROTEIN 2"/>
    <property type="match status" value="1"/>
</dbReference>
<dbReference type="InterPro" id="IPR006553">
    <property type="entry name" value="Leu-rich_rpt_Cys-con_subtyp"/>
</dbReference>
<reference evidence="1 2" key="1">
    <citation type="journal article" date="2014" name="Am. J. Bot.">
        <title>Genome assembly and annotation for red clover (Trifolium pratense; Fabaceae).</title>
        <authorList>
            <person name="Istvanek J."/>
            <person name="Jaros M."/>
            <person name="Krenek A."/>
            <person name="Repkova J."/>
        </authorList>
    </citation>
    <scope>NUCLEOTIDE SEQUENCE [LARGE SCALE GENOMIC DNA]</scope>
    <source>
        <strain evidence="2">cv. Tatra</strain>
        <tissue evidence="1">Young leaves</tissue>
    </source>
</reference>
<dbReference type="SMART" id="SM00367">
    <property type="entry name" value="LRR_CC"/>
    <property type="match status" value="5"/>
</dbReference>
<accession>A0A2K3L225</accession>
<evidence type="ECO:0000313" key="2">
    <source>
        <dbReference type="Proteomes" id="UP000236291"/>
    </source>
</evidence>
<protein>
    <submittedName>
        <fullName evidence="1">F-box/LRR protein</fullName>
    </submittedName>
</protein>
<name>A0A2K3L225_TRIPR</name>
<reference evidence="1 2" key="2">
    <citation type="journal article" date="2017" name="Front. Plant Sci.">
        <title>Gene Classification and Mining of Molecular Markers Useful in Red Clover (Trifolium pratense) Breeding.</title>
        <authorList>
            <person name="Istvanek J."/>
            <person name="Dluhosova J."/>
            <person name="Dluhos P."/>
            <person name="Patkova L."/>
            <person name="Nedelnik J."/>
            <person name="Repkova J."/>
        </authorList>
    </citation>
    <scope>NUCLEOTIDE SEQUENCE [LARGE SCALE GENOMIC DNA]</scope>
    <source>
        <strain evidence="2">cv. Tatra</strain>
        <tissue evidence="1">Young leaves</tissue>
    </source>
</reference>
<dbReference type="Gene3D" id="3.80.10.10">
    <property type="entry name" value="Ribonuclease Inhibitor"/>
    <property type="match status" value="3"/>
</dbReference>
<dbReference type="STRING" id="57577.A0A2K3L225"/>
<organism evidence="1 2">
    <name type="scientific">Trifolium pratense</name>
    <name type="common">Red clover</name>
    <dbReference type="NCBI Taxonomy" id="57577"/>
    <lineage>
        <taxon>Eukaryota</taxon>
        <taxon>Viridiplantae</taxon>
        <taxon>Streptophyta</taxon>
        <taxon>Embryophyta</taxon>
        <taxon>Tracheophyta</taxon>
        <taxon>Spermatophyta</taxon>
        <taxon>Magnoliopsida</taxon>
        <taxon>eudicotyledons</taxon>
        <taxon>Gunneridae</taxon>
        <taxon>Pentapetalae</taxon>
        <taxon>rosids</taxon>
        <taxon>fabids</taxon>
        <taxon>Fabales</taxon>
        <taxon>Fabaceae</taxon>
        <taxon>Papilionoideae</taxon>
        <taxon>50 kb inversion clade</taxon>
        <taxon>NPAAA clade</taxon>
        <taxon>Hologalegina</taxon>
        <taxon>IRL clade</taxon>
        <taxon>Trifolieae</taxon>
        <taxon>Trifolium</taxon>
    </lineage>
</organism>
<evidence type="ECO:0000313" key="1">
    <source>
        <dbReference type="EMBL" id="PNX72578.1"/>
    </source>
</evidence>
<dbReference type="PANTHER" id="PTHR13318">
    <property type="entry name" value="PARTNER OF PAIRED, ISOFORM B-RELATED"/>
    <property type="match status" value="1"/>
</dbReference>
<dbReference type="Proteomes" id="UP000236291">
    <property type="component" value="Unassembled WGS sequence"/>
</dbReference>
<dbReference type="GO" id="GO:0019005">
    <property type="term" value="C:SCF ubiquitin ligase complex"/>
    <property type="evidence" value="ECO:0007669"/>
    <property type="project" value="TreeGrafter"/>
</dbReference>
<dbReference type="AlphaFoldDB" id="A0A2K3L225"/>
<comment type="caution">
    <text evidence="1">The sequence shown here is derived from an EMBL/GenBank/DDBJ whole genome shotgun (WGS) entry which is preliminary data.</text>
</comment>
<dbReference type="EMBL" id="ASHM01024829">
    <property type="protein sequence ID" value="PNX72578.1"/>
    <property type="molecule type" value="Genomic_DNA"/>
</dbReference>
<dbReference type="SUPFAM" id="SSF52047">
    <property type="entry name" value="RNI-like"/>
    <property type="match status" value="2"/>
</dbReference>
<gene>
    <name evidence="1" type="ORF">L195_g028471</name>
</gene>
<dbReference type="InterPro" id="IPR032675">
    <property type="entry name" value="LRR_dom_sf"/>
</dbReference>
<proteinExistence type="predicted"/>
<dbReference type="GO" id="GO:0031146">
    <property type="term" value="P:SCF-dependent proteasomal ubiquitin-dependent protein catabolic process"/>
    <property type="evidence" value="ECO:0007669"/>
    <property type="project" value="TreeGrafter"/>
</dbReference>